<accession>X1GE26</accession>
<evidence type="ECO:0000313" key="1">
    <source>
        <dbReference type="EMBL" id="GAH55447.1"/>
    </source>
</evidence>
<dbReference type="AlphaFoldDB" id="X1GE26"/>
<gene>
    <name evidence="1" type="ORF">S03H2_38337</name>
</gene>
<feature type="non-terminal residue" evidence="1">
    <location>
        <position position="1"/>
    </location>
</feature>
<organism evidence="1">
    <name type="scientific">marine sediment metagenome</name>
    <dbReference type="NCBI Taxonomy" id="412755"/>
    <lineage>
        <taxon>unclassified sequences</taxon>
        <taxon>metagenomes</taxon>
        <taxon>ecological metagenomes</taxon>
    </lineage>
</organism>
<protein>
    <submittedName>
        <fullName evidence="1">Uncharacterized protein</fullName>
    </submittedName>
</protein>
<comment type="caution">
    <text evidence="1">The sequence shown here is derived from an EMBL/GenBank/DDBJ whole genome shotgun (WGS) entry which is preliminary data.</text>
</comment>
<name>X1GE26_9ZZZZ</name>
<reference evidence="1" key="1">
    <citation type="journal article" date="2014" name="Front. Microbiol.">
        <title>High frequency of phylogenetically diverse reductive dehalogenase-homologous genes in deep subseafloor sedimentary metagenomes.</title>
        <authorList>
            <person name="Kawai M."/>
            <person name="Futagami T."/>
            <person name="Toyoda A."/>
            <person name="Takaki Y."/>
            <person name="Nishi S."/>
            <person name="Hori S."/>
            <person name="Arai W."/>
            <person name="Tsubouchi T."/>
            <person name="Morono Y."/>
            <person name="Uchiyama I."/>
            <person name="Ito T."/>
            <person name="Fujiyama A."/>
            <person name="Inagaki F."/>
            <person name="Takami H."/>
        </authorList>
    </citation>
    <scope>NUCLEOTIDE SEQUENCE</scope>
    <source>
        <strain evidence="1">Expedition CK06-06</strain>
    </source>
</reference>
<dbReference type="EMBL" id="BARU01023638">
    <property type="protein sequence ID" value="GAH55447.1"/>
    <property type="molecule type" value="Genomic_DNA"/>
</dbReference>
<sequence>EVFIIGFLGRIKAGLKAGWKTISGILVKAPIPAHEIELKVMLYYIITENLNFLLWLNLKDI</sequence>
<proteinExistence type="predicted"/>